<name>A0ABY9RRC9_9ACTN</name>
<gene>
    <name evidence="2" type="ORF">RGF97_07650</name>
</gene>
<protein>
    <recommendedName>
        <fullName evidence="4">Transposase</fullName>
    </recommendedName>
</protein>
<sequence length="78" mass="8335">MRCGPTAPHHSASPRGDGERSGVREQAAADTIECELDGSTRQATSGADESSFVRNDLDIQAQFAPLSKSKLHDTDPPR</sequence>
<dbReference type="RefSeq" id="WP_128976156.1">
    <property type="nucleotide sequence ID" value="NZ_CP133762.1"/>
</dbReference>
<keyword evidence="3" id="KW-1185">Reference proteome</keyword>
<dbReference type="EMBL" id="CP133762">
    <property type="protein sequence ID" value="WMX44751.1"/>
    <property type="molecule type" value="Genomic_DNA"/>
</dbReference>
<evidence type="ECO:0000256" key="1">
    <source>
        <dbReference type="SAM" id="MobiDB-lite"/>
    </source>
</evidence>
<accession>A0ABY9RRC9</accession>
<feature type="region of interest" description="Disordered" evidence="1">
    <location>
        <begin position="1"/>
        <end position="53"/>
    </location>
</feature>
<proteinExistence type="predicted"/>
<evidence type="ECO:0000313" key="3">
    <source>
        <dbReference type="Proteomes" id="UP001250858"/>
    </source>
</evidence>
<feature type="compositionally biased region" description="Polar residues" evidence="1">
    <location>
        <begin position="39"/>
        <end position="48"/>
    </location>
</feature>
<organism evidence="2 3">
    <name type="scientific">Streptomyces roseicoloratus</name>
    <dbReference type="NCBI Taxonomy" id="2508722"/>
    <lineage>
        <taxon>Bacteria</taxon>
        <taxon>Bacillati</taxon>
        <taxon>Actinomycetota</taxon>
        <taxon>Actinomycetes</taxon>
        <taxon>Kitasatosporales</taxon>
        <taxon>Streptomycetaceae</taxon>
        <taxon>Streptomyces</taxon>
    </lineage>
</organism>
<dbReference type="Proteomes" id="UP001250858">
    <property type="component" value="Chromosome"/>
</dbReference>
<evidence type="ECO:0008006" key="4">
    <source>
        <dbReference type="Google" id="ProtNLM"/>
    </source>
</evidence>
<reference evidence="2 3" key="1">
    <citation type="submission" date="2023-09" db="EMBL/GenBank/DDBJ databases">
        <title>Complete genome of Streptomyces roseicoloratus T14.</title>
        <authorList>
            <person name="Bashizi T."/>
            <person name="Kim M.-J."/>
            <person name="Lee G."/>
            <person name="Tagele S.B."/>
            <person name="Shin J.-H."/>
        </authorList>
    </citation>
    <scope>NUCLEOTIDE SEQUENCE [LARGE SCALE GENOMIC DNA]</scope>
    <source>
        <strain evidence="2 3">T14</strain>
    </source>
</reference>
<evidence type="ECO:0000313" key="2">
    <source>
        <dbReference type="EMBL" id="WMX44751.1"/>
    </source>
</evidence>